<comment type="caution">
    <text evidence="1">The sequence shown here is derived from an EMBL/GenBank/DDBJ whole genome shotgun (WGS) entry which is preliminary data.</text>
</comment>
<name>A0ACC2MNP5_PERAE</name>
<protein>
    <submittedName>
        <fullName evidence="1">Uncharacterized protein</fullName>
    </submittedName>
</protein>
<proteinExistence type="predicted"/>
<dbReference type="Proteomes" id="UP001234297">
    <property type="component" value="Chromosome 1"/>
</dbReference>
<organism evidence="1 2">
    <name type="scientific">Persea americana</name>
    <name type="common">Avocado</name>
    <dbReference type="NCBI Taxonomy" id="3435"/>
    <lineage>
        <taxon>Eukaryota</taxon>
        <taxon>Viridiplantae</taxon>
        <taxon>Streptophyta</taxon>
        <taxon>Embryophyta</taxon>
        <taxon>Tracheophyta</taxon>
        <taxon>Spermatophyta</taxon>
        <taxon>Magnoliopsida</taxon>
        <taxon>Magnoliidae</taxon>
        <taxon>Laurales</taxon>
        <taxon>Lauraceae</taxon>
        <taxon>Persea</taxon>
    </lineage>
</organism>
<evidence type="ECO:0000313" key="2">
    <source>
        <dbReference type="Proteomes" id="UP001234297"/>
    </source>
</evidence>
<dbReference type="EMBL" id="CM056809">
    <property type="protein sequence ID" value="KAJ8647258.1"/>
    <property type="molecule type" value="Genomic_DNA"/>
</dbReference>
<accession>A0ACC2MNP5</accession>
<keyword evidence="2" id="KW-1185">Reference proteome</keyword>
<sequence length="215" mass="24998">MSMRGGAKTWRRLLVGMTVLVVISLFVKVWLDMSYLEMEWRGNEREHLVLRRIVDEGGDKQNVFKETPEEAAVSGIPFHALLLFRFKSSSFAKLVDVLKDEVEIVESLPPDYAAIEPFSWSKAIYYRKDMLELLKQHKVLKLAHCDSRLANNDLANWIQRLRCSCKSSIFTRFDVFLDMKRICLHLLVALTTLPLKRQRIYESCVTMSSTGRRKI</sequence>
<evidence type="ECO:0000313" key="1">
    <source>
        <dbReference type="EMBL" id="KAJ8647258.1"/>
    </source>
</evidence>
<gene>
    <name evidence="1" type="ORF">MRB53_000281</name>
</gene>
<reference evidence="1 2" key="1">
    <citation type="journal article" date="2022" name="Hortic Res">
        <title>A haplotype resolved chromosomal level avocado genome allows analysis of novel avocado genes.</title>
        <authorList>
            <person name="Nath O."/>
            <person name="Fletcher S.J."/>
            <person name="Hayward A."/>
            <person name="Shaw L.M."/>
            <person name="Masouleh A.K."/>
            <person name="Furtado A."/>
            <person name="Henry R.J."/>
            <person name="Mitter N."/>
        </authorList>
    </citation>
    <scope>NUCLEOTIDE SEQUENCE [LARGE SCALE GENOMIC DNA]</scope>
    <source>
        <strain evidence="2">cv. Hass</strain>
    </source>
</reference>